<keyword evidence="5 7" id="KW-1133">Transmembrane helix</keyword>
<evidence type="ECO:0000256" key="5">
    <source>
        <dbReference type="ARBA" id="ARBA00022989"/>
    </source>
</evidence>
<protein>
    <recommendedName>
        <fullName evidence="8">Acyltransferase 3 domain-containing protein</fullName>
    </recommendedName>
</protein>
<keyword evidence="10" id="KW-1185">Reference proteome</keyword>
<feature type="transmembrane region" description="Helical" evidence="7">
    <location>
        <begin position="306"/>
        <end position="326"/>
    </location>
</feature>
<feature type="transmembrane region" description="Helical" evidence="7">
    <location>
        <begin position="157"/>
        <end position="181"/>
    </location>
</feature>
<feature type="transmembrane region" description="Helical" evidence="7">
    <location>
        <begin position="187"/>
        <end position="205"/>
    </location>
</feature>
<comment type="caution">
    <text evidence="9">The sequence shown here is derived from an EMBL/GenBank/DDBJ whole genome shotgun (WGS) entry which is preliminary data.</text>
</comment>
<comment type="subcellular location">
    <subcellularLocation>
        <location evidence="1">Cell membrane</location>
        <topology evidence="1">Multi-pass membrane protein</topology>
    </subcellularLocation>
</comment>
<feature type="transmembrane region" description="Helical" evidence="7">
    <location>
        <begin position="242"/>
        <end position="264"/>
    </location>
</feature>
<dbReference type="RefSeq" id="WP_035550298.1">
    <property type="nucleotide sequence ID" value="NZ_AWFH01000009.1"/>
</dbReference>
<dbReference type="eggNOG" id="COG4763">
    <property type="taxonomic scope" value="Bacteria"/>
</dbReference>
<feature type="transmembrane region" description="Helical" evidence="7">
    <location>
        <begin position="89"/>
        <end position="113"/>
    </location>
</feature>
<dbReference type="GO" id="GO:0016413">
    <property type="term" value="F:O-acetyltransferase activity"/>
    <property type="evidence" value="ECO:0007669"/>
    <property type="project" value="TreeGrafter"/>
</dbReference>
<gene>
    <name evidence="9" type="ORF">HY36_15755</name>
</gene>
<feature type="transmembrane region" description="Helical" evidence="7">
    <location>
        <begin position="212"/>
        <end position="230"/>
    </location>
</feature>
<dbReference type="Pfam" id="PF01757">
    <property type="entry name" value="Acyl_transf_3"/>
    <property type="match status" value="1"/>
</dbReference>
<reference evidence="9 10" key="1">
    <citation type="journal article" date="2014" name="Antonie Van Leeuwenhoek">
        <title>Hyphomonas beringensis sp. nov. and Hyphomonas chukchiensis sp. nov., isolated from surface seawater of the Bering Sea and Chukchi Sea.</title>
        <authorList>
            <person name="Li C."/>
            <person name="Lai Q."/>
            <person name="Li G."/>
            <person name="Dong C."/>
            <person name="Wang J."/>
            <person name="Liao Y."/>
            <person name="Shao Z."/>
        </authorList>
    </citation>
    <scope>NUCLEOTIDE SEQUENCE [LARGE SCALE GENOMIC DNA]</scope>
    <source>
        <strain evidence="9 10">22II1-22F38</strain>
    </source>
</reference>
<dbReference type="STRING" id="1280948.HY36_15755"/>
<feature type="transmembrane region" description="Helical" evidence="7">
    <location>
        <begin position="133"/>
        <end position="150"/>
    </location>
</feature>
<dbReference type="AlphaFoldDB" id="A0A059E4K9"/>
<dbReference type="PANTHER" id="PTHR40074">
    <property type="entry name" value="O-ACETYLTRANSFERASE WECH"/>
    <property type="match status" value="1"/>
</dbReference>
<feature type="transmembrane region" description="Helical" evidence="7">
    <location>
        <begin position="276"/>
        <end position="294"/>
    </location>
</feature>
<accession>A0A059E4K9</accession>
<keyword evidence="4 7" id="KW-0812">Transmembrane</keyword>
<keyword evidence="6 7" id="KW-0472">Membrane</keyword>
<dbReference type="GO" id="GO:0009246">
    <property type="term" value="P:enterobacterial common antigen biosynthetic process"/>
    <property type="evidence" value="ECO:0007669"/>
    <property type="project" value="TreeGrafter"/>
</dbReference>
<dbReference type="GO" id="GO:0005886">
    <property type="term" value="C:plasma membrane"/>
    <property type="evidence" value="ECO:0007669"/>
    <property type="project" value="UniProtKB-SubCell"/>
</dbReference>
<name>A0A059E4K9_9PROT</name>
<feature type="domain" description="Acyltransferase 3" evidence="8">
    <location>
        <begin position="18"/>
        <end position="316"/>
    </location>
</feature>
<dbReference type="PANTHER" id="PTHR40074:SF4">
    <property type="entry name" value="INNER MEMBRANE PROTEIN YCFT"/>
    <property type="match status" value="1"/>
</dbReference>
<dbReference type="OrthoDB" id="9814956at2"/>
<evidence type="ECO:0000256" key="7">
    <source>
        <dbReference type="SAM" id="Phobius"/>
    </source>
</evidence>
<evidence type="ECO:0000313" key="9">
    <source>
        <dbReference type="EMBL" id="KCZ62520.1"/>
    </source>
</evidence>
<keyword evidence="3" id="KW-1003">Cell membrane</keyword>
<evidence type="ECO:0000256" key="3">
    <source>
        <dbReference type="ARBA" id="ARBA00022475"/>
    </source>
</evidence>
<evidence type="ECO:0000259" key="8">
    <source>
        <dbReference type="Pfam" id="PF01757"/>
    </source>
</evidence>
<organism evidence="9 10">
    <name type="scientific">Hyphomonas atlantica</name>
    <dbReference type="NCBI Taxonomy" id="1280948"/>
    <lineage>
        <taxon>Bacteria</taxon>
        <taxon>Pseudomonadati</taxon>
        <taxon>Pseudomonadota</taxon>
        <taxon>Alphaproteobacteria</taxon>
        <taxon>Hyphomonadales</taxon>
        <taxon>Hyphomonadaceae</taxon>
        <taxon>Hyphomonas</taxon>
    </lineage>
</organism>
<evidence type="ECO:0000313" key="10">
    <source>
        <dbReference type="Proteomes" id="UP000024547"/>
    </source>
</evidence>
<dbReference type="PATRIC" id="fig|1280948.3.peg.1384"/>
<proteinExistence type="inferred from homology"/>
<sequence>MSNTAKYAASSIPAARIDWVDYAKGICIILVVMMHTVNGVEQVLDGMGWMHPVVDFARPFRIPDFFLVAGLFLGRSIHGPLSGYVDRKIVHFVYFYLLWLTLQFPVLHFDGMVEHPGYFVKMWLFSLVEPSNSLWFVHMLAIFYVVTRLLRNVPIWIVFAGAFILQSLYQLVIIDTGWGIIDRFCNRYVYFFLGYAFAPQIFQFAERAAKAPLIWLAGLMAWAVVNWWAVTLDLHEQVITSFVFGMAGATAVCVVSSLLTRFKAADFLRYCGQHSIVIYLTYVFPLVLMERFVLPKFGAPFGDIGLASALTLILAVGLPLMFHALIRGTALNFLYVRPKWASLTAKRSGKGRASLSAE</sequence>
<evidence type="ECO:0000256" key="4">
    <source>
        <dbReference type="ARBA" id="ARBA00022692"/>
    </source>
</evidence>
<dbReference type="InterPro" id="IPR002656">
    <property type="entry name" value="Acyl_transf_3_dom"/>
</dbReference>
<dbReference type="EMBL" id="AWFH01000009">
    <property type="protein sequence ID" value="KCZ62520.1"/>
    <property type="molecule type" value="Genomic_DNA"/>
</dbReference>
<evidence type="ECO:0000256" key="6">
    <source>
        <dbReference type="ARBA" id="ARBA00023136"/>
    </source>
</evidence>
<dbReference type="Proteomes" id="UP000024547">
    <property type="component" value="Unassembled WGS sequence"/>
</dbReference>
<comment type="similarity">
    <text evidence="2">Belongs to the acyltransferase 3 family.</text>
</comment>
<evidence type="ECO:0000256" key="2">
    <source>
        <dbReference type="ARBA" id="ARBA00007400"/>
    </source>
</evidence>
<evidence type="ECO:0000256" key="1">
    <source>
        <dbReference type="ARBA" id="ARBA00004651"/>
    </source>
</evidence>